<accession>A0A4Z1FW60</accession>
<protein>
    <submittedName>
        <fullName evidence="2">Uncharacterized protein</fullName>
    </submittedName>
</protein>
<feature type="region of interest" description="Disordered" evidence="1">
    <location>
        <begin position="94"/>
        <end position="115"/>
    </location>
</feature>
<gene>
    <name evidence="2" type="ORF">BPAE_0023g00100</name>
</gene>
<sequence>MAGKPLSRLGGKKDVTTAILTFLLACFAKVHRSAEERFKELRGEGHTLEVLECRFQRELQLYANLRTNAAQISKAVLNLIQQARATEFHRADDLPAPENLQLPPPKIRSTRARASLSTTSKPKSIVKLKVKDGCFEPTVVQFPSTSASSHTPTGYVKWQIHKSGAPVSAEIPTVVCPETLEYKGDNLDRNQLYYNALARRAGTKEIIETRINNALKHGADIEGATRRAHSYAESQICISIANYESREEEEESEEE</sequence>
<keyword evidence="3" id="KW-1185">Reference proteome</keyword>
<dbReference type="AlphaFoldDB" id="A0A4Z1FW60"/>
<organism evidence="2 3">
    <name type="scientific">Botrytis paeoniae</name>
    <dbReference type="NCBI Taxonomy" id="278948"/>
    <lineage>
        <taxon>Eukaryota</taxon>
        <taxon>Fungi</taxon>
        <taxon>Dikarya</taxon>
        <taxon>Ascomycota</taxon>
        <taxon>Pezizomycotina</taxon>
        <taxon>Leotiomycetes</taxon>
        <taxon>Helotiales</taxon>
        <taxon>Sclerotiniaceae</taxon>
        <taxon>Botrytis</taxon>
    </lineage>
</organism>
<proteinExistence type="predicted"/>
<name>A0A4Z1FW60_9HELO</name>
<dbReference type="Proteomes" id="UP000297910">
    <property type="component" value="Unassembled WGS sequence"/>
</dbReference>
<dbReference type="EMBL" id="PQXI01000023">
    <property type="protein sequence ID" value="TGO28745.1"/>
    <property type="molecule type" value="Genomic_DNA"/>
</dbReference>
<comment type="caution">
    <text evidence="2">The sequence shown here is derived from an EMBL/GenBank/DDBJ whole genome shotgun (WGS) entry which is preliminary data.</text>
</comment>
<reference evidence="2 3" key="1">
    <citation type="submission" date="2017-12" db="EMBL/GenBank/DDBJ databases">
        <title>Comparative genomics of Botrytis spp.</title>
        <authorList>
            <person name="Valero-Jimenez C.A."/>
            <person name="Tapia P."/>
            <person name="Veloso J."/>
            <person name="Silva-Moreno E."/>
            <person name="Staats M."/>
            <person name="Valdes J.H."/>
            <person name="Van Kan J.A.L."/>
        </authorList>
    </citation>
    <scope>NUCLEOTIDE SEQUENCE [LARGE SCALE GENOMIC DNA]</scope>
    <source>
        <strain evidence="2 3">Bp0003</strain>
    </source>
</reference>
<evidence type="ECO:0000313" key="3">
    <source>
        <dbReference type="Proteomes" id="UP000297910"/>
    </source>
</evidence>
<evidence type="ECO:0000313" key="2">
    <source>
        <dbReference type="EMBL" id="TGO28745.1"/>
    </source>
</evidence>
<dbReference type="PROSITE" id="PS51257">
    <property type="entry name" value="PROKAR_LIPOPROTEIN"/>
    <property type="match status" value="1"/>
</dbReference>
<evidence type="ECO:0000256" key="1">
    <source>
        <dbReference type="SAM" id="MobiDB-lite"/>
    </source>
</evidence>